<dbReference type="InterPro" id="IPR005530">
    <property type="entry name" value="SPW"/>
</dbReference>
<dbReference type="KEGG" id="bsto:C0V70_04750"/>
<protein>
    <recommendedName>
        <fullName evidence="1">SPW repeat-containing integral membrane domain-containing protein</fullName>
    </recommendedName>
</protein>
<reference evidence="2 3" key="1">
    <citation type="submission" date="2018-01" db="EMBL/GenBank/DDBJ databases">
        <title>Complete genome sequence of Bacteriovorax stolpii DSM12778.</title>
        <authorList>
            <person name="Tang B."/>
            <person name="Chang J."/>
        </authorList>
    </citation>
    <scope>NUCLEOTIDE SEQUENCE [LARGE SCALE GENOMIC DNA]</scope>
    <source>
        <strain evidence="2 3">DSM 12778</strain>
    </source>
</reference>
<dbReference type="OrthoDB" id="9814124at2"/>
<evidence type="ECO:0000313" key="2">
    <source>
        <dbReference type="EMBL" id="AUN97427.1"/>
    </source>
</evidence>
<keyword evidence="3" id="KW-1185">Reference proteome</keyword>
<sequence length="137" mass="15787">MKNLMTDAHWENWVNFLSGLWVLLIPFTMGAGFNSNPGAVNVVSWNFLMIGAIVSTLSIISIRQLKPWPEWLIFFFGAWLIFSPWFLLYSHNHVLLWNSIVFGVLISASSGLAIPIAEKKIYHRVMRHHDNNLLLKH</sequence>
<dbReference type="EMBL" id="CP025704">
    <property type="protein sequence ID" value="AUN97427.1"/>
    <property type="molecule type" value="Genomic_DNA"/>
</dbReference>
<dbReference type="AlphaFoldDB" id="A0A2K9NPJ8"/>
<gene>
    <name evidence="2" type="ORF">C0V70_04750</name>
</gene>
<name>A0A2K9NPJ8_BACTC</name>
<feature type="domain" description="SPW repeat-containing integral membrane" evidence="1">
    <location>
        <begin position="10"/>
        <end position="108"/>
    </location>
</feature>
<accession>A0A2K9NPJ8</accession>
<evidence type="ECO:0000259" key="1">
    <source>
        <dbReference type="Pfam" id="PF03779"/>
    </source>
</evidence>
<dbReference type="RefSeq" id="WP_102242722.1">
    <property type="nucleotide sequence ID" value="NZ_CP025704.1"/>
</dbReference>
<proteinExistence type="predicted"/>
<dbReference type="Pfam" id="PF03779">
    <property type="entry name" value="SPW"/>
    <property type="match status" value="1"/>
</dbReference>
<dbReference type="Proteomes" id="UP000235584">
    <property type="component" value="Chromosome"/>
</dbReference>
<evidence type="ECO:0000313" key="3">
    <source>
        <dbReference type="Proteomes" id="UP000235584"/>
    </source>
</evidence>
<organism evidence="2 3">
    <name type="scientific">Bacteriovorax stolpii</name>
    <name type="common">Bdellovibrio stolpii</name>
    <dbReference type="NCBI Taxonomy" id="960"/>
    <lineage>
        <taxon>Bacteria</taxon>
        <taxon>Pseudomonadati</taxon>
        <taxon>Bdellovibrionota</taxon>
        <taxon>Bacteriovoracia</taxon>
        <taxon>Bacteriovoracales</taxon>
        <taxon>Bacteriovoracaceae</taxon>
        <taxon>Bacteriovorax</taxon>
    </lineage>
</organism>